<dbReference type="Proteomes" id="UP001530400">
    <property type="component" value="Unassembled WGS sequence"/>
</dbReference>
<evidence type="ECO:0008006" key="13">
    <source>
        <dbReference type="Google" id="ProtNLM"/>
    </source>
</evidence>
<feature type="region of interest" description="Disordered" evidence="9">
    <location>
        <begin position="233"/>
        <end position="317"/>
    </location>
</feature>
<feature type="transmembrane region" description="Helical" evidence="10">
    <location>
        <begin position="639"/>
        <end position="660"/>
    </location>
</feature>
<reference evidence="11 12" key="1">
    <citation type="submission" date="2024-10" db="EMBL/GenBank/DDBJ databases">
        <title>Updated reference genomes for cyclostephanoid diatoms.</title>
        <authorList>
            <person name="Roberts W.R."/>
            <person name="Alverson A.J."/>
        </authorList>
    </citation>
    <scope>NUCLEOTIDE SEQUENCE [LARGE SCALE GENOMIC DNA]</scope>
    <source>
        <strain evidence="11 12">AJA010-31</strain>
    </source>
</reference>
<dbReference type="GO" id="GO:1903425">
    <property type="term" value="F:fluoride transmembrane transporter activity"/>
    <property type="evidence" value="ECO:0007669"/>
    <property type="project" value="UniProtKB-ARBA"/>
</dbReference>
<evidence type="ECO:0000256" key="6">
    <source>
        <dbReference type="ARBA" id="ARBA00023136"/>
    </source>
</evidence>
<keyword evidence="5 10" id="KW-1133">Transmembrane helix</keyword>
<feature type="compositionally biased region" description="Polar residues" evidence="9">
    <location>
        <begin position="37"/>
        <end position="71"/>
    </location>
</feature>
<evidence type="ECO:0000256" key="4">
    <source>
        <dbReference type="ARBA" id="ARBA00022692"/>
    </source>
</evidence>
<feature type="transmembrane region" description="Helical" evidence="10">
    <location>
        <begin position="511"/>
        <end position="534"/>
    </location>
</feature>
<keyword evidence="3" id="KW-1003">Cell membrane</keyword>
<evidence type="ECO:0000256" key="9">
    <source>
        <dbReference type="SAM" id="MobiDB-lite"/>
    </source>
</evidence>
<comment type="subcellular location">
    <subcellularLocation>
        <location evidence="2">Cell membrane</location>
        <topology evidence="2">Multi-pass membrane protein</topology>
    </subcellularLocation>
</comment>
<name>A0ABD3PSJ4_9STRA</name>
<organism evidence="11 12">
    <name type="scientific">Cyclotella atomus</name>
    <dbReference type="NCBI Taxonomy" id="382360"/>
    <lineage>
        <taxon>Eukaryota</taxon>
        <taxon>Sar</taxon>
        <taxon>Stramenopiles</taxon>
        <taxon>Ochrophyta</taxon>
        <taxon>Bacillariophyta</taxon>
        <taxon>Coscinodiscophyceae</taxon>
        <taxon>Thalassiosirophycidae</taxon>
        <taxon>Stephanodiscales</taxon>
        <taxon>Stephanodiscaceae</taxon>
        <taxon>Cyclotella</taxon>
    </lineage>
</organism>
<evidence type="ECO:0000256" key="8">
    <source>
        <dbReference type="ARBA" id="ARBA00035585"/>
    </source>
</evidence>
<comment type="catalytic activity">
    <reaction evidence="8">
        <text>fluoride(in) = fluoride(out)</text>
        <dbReference type="Rhea" id="RHEA:76159"/>
        <dbReference type="ChEBI" id="CHEBI:17051"/>
    </reaction>
    <physiologicalReaction direction="left-to-right" evidence="8">
        <dbReference type="Rhea" id="RHEA:76160"/>
    </physiologicalReaction>
</comment>
<evidence type="ECO:0000256" key="5">
    <source>
        <dbReference type="ARBA" id="ARBA00022989"/>
    </source>
</evidence>
<evidence type="ECO:0000256" key="10">
    <source>
        <dbReference type="SAM" id="Phobius"/>
    </source>
</evidence>
<protein>
    <recommendedName>
        <fullName evidence="13">Fluoride ion transporter CrcB</fullName>
    </recommendedName>
</protein>
<dbReference type="EMBL" id="JALLPJ020000487">
    <property type="protein sequence ID" value="KAL3790717.1"/>
    <property type="molecule type" value="Genomic_DNA"/>
</dbReference>
<evidence type="ECO:0000313" key="11">
    <source>
        <dbReference type="EMBL" id="KAL3790717.1"/>
    </source>
</evidence>
<dbReference type="PANTHER" id="PTHR28259:SF1">
    <property type="entry name" value="FLUORIDE EXPORT PROTEIN 1-RELATED"/>
    <property type="match status" value="1"/>
</dbReference>
<dbReference type="InterPro" id="IPR003691">
    <property type="entry name" value="FluC"/>
</dbReference>
<dbReference type="GO" id="GO:0005886">
    <property type="term" value="C:plasma membrane"/>
    <property type="evidence" value="ECO:0007669"/>
    <property type="project" value="UniProtKB-SubCell"/>
</dbReference>
<dbReference type="Pfam" id="PF02537">
    <property type="entry name" value="CRCB"/>
    <property type="match status" value="1"/>
</dbReference>
<feature type="compositionally biased region" description="Low complexity" evidence="9">
    <location>
        <begin position="289"/>
        <end position="304"/>
    </location>
</feature>
<accession>A0ABD3PSJ4</accession>
<feature type="compositionally biased region" description="Polar residues" evidence="9">
    <location>
        <begin position="249"/>
        <end position="260"/>
    </location>
</feature>
<comment type="caution">
    <text evidence="11">The sequence shown here is derived from an EMBL/GenBank/DDBJ whole genome shotgun (WGS) entry which is preliminary data.</text>
</comment>
<feature type="transmembrane region" description="Helical" evidence="10">
    <location>
        <begin position="584"/>
        <end position="604"/>
    </location>
</feature>
<feature type="transmembrane region" description="Helical" evidence="10">
    <location>
        <begin position="130"/>
        <end position="151"/>
    </location>
</feature>
<sequence length="734" mass="80199">MASQTDDSTTNASGEEVPNSQVSTPPPSTASTPTKSRQTSILEECGSPSSPGLRNRKSISSSDGVQLSFSRDSAEHETSCSDPISDSFDENHNPLDIDAPQLNTEESHQQQHQPQDATLVTSIWRTYDDIMILSLFSIFGIVFRIFSATWFRMELGVVFSEDSALGTNLPLNCCSCFLLGLLCSGRDAIGIVYSKALGGSNPYGDGRGIFDVGRGAYRGVIDAGRAGLNRARGHGNLQLDTRNRDGMTTDDSVSFPTQDNGEVCENDTDVTAAIDMPTTPYGLHRRRSQNSTTTTRNRQQNNASRGEEAVSPGSNVSDGASIAGLLGLDEEFRIGSRQNGEDQIREVQLRALTRRIMASPSLVLFPARKADIDVIEHYQNDITSFAQNQMPRDSNVKLDNHFEIGELDGDVEIASDEQPVNTQHNSQARTSNILSNDFGIGDMNMATLQRLYGLNISEGWDIGTSAEEMKHQILLGLRVGFCGAVSTWSSWNSAMISLLQRGKIGEALVGYALGIQLGVVCYRFGQQLAVYIFVFRRRRETRRDARRGYGLRLRVGTDDSSDSETLETDSQPTSSTYTFSSIRVVVTVLFAVIIILLFCTIFVFPQHQQFAISLLFTPFGCLGRYRLQRKLNKRLPGFPIGTFTCNLLSVALSGSIGSFLAGNPGPEESIVLTSMIAGFAGSLSTFAGYISEVLALIDPIIFKFDGFAYAIITVLWGAIIGFFSSQAKNWADEI</sequence>
<comment type="similarity">
    <text evidence="7">Belongs to the fluoride channel Fluc/FEX (TC 1.A.43) family.</text>
</comment>
<dbReference type="AlphaFoldDB" id="A0ABD3PSJ4"/>
<feature type="transmembrane region" description="Helical" evidence="10">
    <location>
        <begin position="672"/>
        <end position="695"/>
    </location>
</feature>
<evidence type="ECO:0000256" key="7">
    <source>
        <dbReference type="ARBA" id="ARBA00035120"/>
    </source>
</evidence>
<feature type="region of interest" description="Disordered" evidence="9">
    <location>
        <begin position="1"/>
        <end position="99"/>
    </location>
</feature>
<keyword evidence="12" id="KW-1185">Reference proteome</keyword>
<keyword evidence="6 10" id="KW-0472">Membrane</keyword>
<dbReference type="PANTHER" id="PTHR28259">
    <property type="entry name" value="FLUORIDE EXPORT PROTEIN 1-RELATED"/>
    <property type="match status" value="1"/>
</dbReference>
<evidence type="ECO:0000256" key="2">
    <source>
        <dbReference type="ARBA" id="ARBA00004651"/>
    </source>
</evidence>
<feature type="compositionally biased region" description="Polar residues" evidence="9">
    <location>
        <begin position="1"/>
        <end position="22"/>
    </location>
</feature>
<evidence type="ECO:0000256" key="1">
    <source>
        <dbReference type="ARBA" id="ARBA00002598"/>
    </source>
</evidence>
<evidence type="ECO:0000313" key="12">
    <source>
        <dbReference type="Proteomes" id="UP001530400"/>
    </source>
</evidence>
<evidence type="ECO:0000256" key="3">
    <source>
        <dbReference type="ARBA" id="ARBA00022475"/>
    </source>
</evidence>
<gene>
    <name evidence="11" type="ORF">ACHAWO_013536</name>
</gene>
<feature type="transmembrane region" description="Helical" evidence="10">
    <location>
        <begin position="707"/>
        <end position="725"/>
    </location>
</feature>
<comment type="function">
    <text evidence="1">Fluoride channel required for the rapid expulsion of cytoplasmic fluoride.</text>
</comment>
<keyword evidence="4 10" id="KW-0812">Transmembrane</keyword>
<proteinExistence type="inferred from homology"/>